<keyword evidence="7 28" id="KW-0167">Capsid protein</keyword>
<feature type="region of interest" description="Disordered" evidence="30">
    <location>
        <begin position="433"/>
        <end position="492"/>
    </location>
</feature>
<comment type="similarity">
    <text evidence="3">Belongs to the primate lentivirus group gag polyprotein family.</text>
</comment>
<keyword evidence="5" id="KW-1032">Host cell membrane</keyword>
<evidence type="ECO:0000256" key="21">
    <source>
        <dbReference type="ARBA" id="ARBA00023046"/>
    </source>
</evidence>
<sequence length="492" mass="54851">MGARASVLSGGKLDAWEKIRLRPGGKKKYRLKHLIWASRELERFALDPGLLETPEGCRKLIGQLQSSLPTGSEELRSLYNTLAVLYYVHLRVEVKDTKEALEKLEKEQKESQQKTQKAAAATGVSQNYPIVQNLQGQMVHQALSPRTLNAWVKVVEEKAFSPEVIPMFTALSEGATPQDLNTMLNTVGGHQAAMQILKDAINEEAAEWDRLHPVQAGPIPPGQIREPRGSDIAGTTSTLQEQIQWMTSNPPVPVGEIYKRWIILGLNKIVRMYSPTSILDIRQGPKEPFRDYVDRFFKTLRAEQATQEVKNWMTESLLVQNANPDCKTILRALGPGATLEEMMTACQGVGGPSHKARVLAEAMSQATHTTVMMQKSNFKGQRRIVKCFNCGKEGHIAKNCRAPRKKGCWKCGKEGHQMKDCTERQANFLGKIWPSHKGRPGNFPQSRTEPTAPPAESFGIREEITPSPKQEQKEEGLYPPLASLKSLFGSDP</sequence>
<keyword evidence="16 27" id="KW-0863">Zinc-finger</keyword>
<dbReference type="GO" id="GO:0003723">
    <property type="term" value="F:RNA binding"/>
    <property type="evidence" value="ECO:0007669"/>
    <property type="project" value="UniProtKB-KW"/>
</dbReference>
<dbReference type="Gene3D" id="6.10.250.390">
    <property type="match status" value="1"/>
</dbReference>
<feature type="domain" description="CCHC-type" evidence="31">
    <location>
        <begin position="386"/>
        <end position="401"/>
    </location>
</feature>
<evidence type="ECO:0000256" key="6">
    <source>
        <dbReference type="ARBA" id="ARBA00022553"/>
    </source>
</evidence>
<dbReference type="Gene3D" id="1.20.5.760">
    <property type="entry name" value="Single helix bin"/>
    <property type="match status" value="1"/>
</dbReference>
<dbReference type="InterPro" id="IPR001878">
    <property type="entry name" value="Znf_CCHC"/>
</dbReference>
<dbReference type="PRINTS" id="PR00234">
    <property type="entry name" value="HIV1MATRIX"/>
</dbReference>
<keyword evidence="25" id="KW-0449">Lipoprotein</keyword>
<evidence type="ECO:0000256" key="20">
    <source>
        <dbReference type="ARBA" id="ARBA00022884"/>
    </source>
</evidence>
<dbReference type="Pfam" id="PF19317">
    <property type="entry name" value="Gag_p24_C"/>
    <property type="match status" value="1"/>
</dbReference>
<keyword evidence="11" id="KW-1198">Viral budding</keyword>
<keyword evidence="24 28" id="KW-1035">Host cytoplasm</keyword>
<dbReference type="Pfam" id="PF00098">
    <property type="entry name" value="zf-CCHC"/>
    <property type="match status" value="2"/>
</dbReference>
<evidence type="ECO:0000256" key="13">
    <source>
        <dbReference type="ARBA" id="ARBA00022723"/>
    </source>
</evidence>
<keyword evidence="23" id="KW-0472">Membrane</keyword>
<comment type="subcellular location">
    <molecule>Matrix protein p17</molecule>
    <subcellularLocation>
        <location evidence="28">Virion membrane</location>
        <topology evidence="28">Lipid-anchor</topology>
    </subcellularLocation>
    <subcellularLocation>
        <location evidence="28">Host nucleus</location>
    </subcellularLocation>
    <subcellularLocation>
        <location evidence="28">Host cytoplasm</location>
    </subcellularLocation>
</comment>
<dbReference type="InterPro" id="IPR050195">
    <property type="entry name" value="Primate_lentivir_Gag_pol-like"/>
</dbReference>
<evidence type="ECO:0000256" key="27">
    <source>
        <dbReference type="PROSITE-ProRule" id="PRU00047"/>
    </source>
</evidence>
<evidence type="ECO:0000256" key="24">
    <source>
        <dbReference type="ARBA" id="ARBA00023200"/>
    </source>
</evidence>
<evidence type="ECO:0000313" key="32">
    <source>
        <dbReference type="EMBL" id="AWW05499.1"/>
    </source>
</evidence>
<dbReference type="SUPFAM" id="SSF47943">
    <property type="entry name" value="Retrovirus capsid protein, N-terminal core domain"/>
    <property type="match status" value="1"/>
</dbReference>
<evidence type="ECO:0000256" key="5">
    <source>
        <dbReference type="ARBA" id="ARBA00022511"/>
    </source>
</evidence>
<evidence type="ECO:0000259" key="31">
    <source>
        <dbReference type="PROSITE" id="PS50158"/>
    </source>
</evidence>
<dbReference type="Gene3D" id="1.10.150.90">
    <property type="entry name" value="Immunodeficiency lentiviruses, gag gene matrix protein p17"/>
    <property type="match status" value="1"/>
</dbReference>
<keyword evidence="22 28" id="KW-0543">Viral nucleoprotein</keyword>
<dbReference type="Pfam" id="PF08705">
    <property type="entry name" value="Gag_p6"/>
    <property type="match status" value="1"/>
</dbReference>
<keyword evidence="21" id="KW-1039">Host endosome</keyword>
<dbReference type="GO" id="GO:0005198">
    <property type="term" value="F:structural molecule activity"/>
    <property type="evidence" value="ECO:0007669"/>
    <property type="project" value="InterPro"/>
</dbReference>
<keyword evidence="15" id="KW-0688">Ribosomal frameshifting</keyword>
<keyword evidence="12" id="KW-0519">Myristate</keyword>
<keyword evidence="20 28" id="KW-0694">RNA-binding</keyword>
<keyword evidence="4" id="KW-1187">Viral budding via the host ESCRT complexes</keyword>
<evidence type="ECO:0000256" key="1">
    <source>
        <dbReference type="ARBA" id="ARBA00004425"/>
    </source>
</evidence>
<keyword evidence="10" id="KW-1188">Viral release from host cell</keyword>
<feature type="domain" description="CCHC-type" evidence="31">
    <location>
        <begin position="408"/>
        <end position="423"/>
    </location>
</feature>
<dbReference type="SUPFAM" id="SSF57756">
    <property type="entry name" value="Retrovirus zinc finger-like domains"/>
    <property type="match status" value="1"/>
</dbReference>
<dbReference type="PANTHER" id="PTHR40389:SF4">
    <property type="match status" value="1"/>
</dbReference>
<dbReference type="SMART" id="SM00343">
    <property type="entry name" value="ZnF_C2HC"/>
    <property type="match status" value="2"/>
</dbReference>
<dbReference type="InterPro" id="IPR008916">
    <property type="entry name" value="Retrov_capsid_C"/>
</dbReference>
<evidence type="ECO:0000256" key="12">
    <source>
        <dbReference type="ARBA" id="ARBA00022707"/>
    </source>
</evidence>
<dbReference type="Gene3D" id="1.10.1200.30">
    <property type="match status" value="1"/>
</dbReference>
<evidence type="ECO:0000256" key="10">
    <source>
        <dbReference type="ARBA" id="ARBA00022612"/>
    </source>
</evidence>
<dbReference type="GO" id="GO:0055036">
    <property type="term" value="C:virion membrane"/>
    <property type="evidence" value="ECO:0007669"/>
    <property type="project" value="UniProtKB-SubCell"/>
</dbReference>
<dbReference type="GO" id="GO:0020002">
    <property type="term" value="C:host cell plasma membrane"/>
    <property type="evidence" value="ECO:0007669"/>
    <property type="project" value="UniProtKB-SubCell"/>
</dbReference>
<dbReference type="Pfam" id="PF00607">
    <property type="entry name" value="Gag_p24"/>
    <property type="match status" value="1"/>
</dbReference>
<evidence type="ECO:0000256" key="14">
    <source>
        <dbReference type="ARBA" id="ARBA00022737"/>
    </source>
</evidence>
<organismHost>
    <name type="scientific">Homo sapiens</name>
    <name type="common">Human</name>
    <dbReference type="NCBI Taxonomy" id="9606"/>
</organismHost>
<feature type="coiled-coil region" evidence="29">
    <location>
        <begin position="87"/>
        <end position="121"/>
    </location>
</feature>
<reference evidence="32" key="1">
    <citation type="submission" date="2017-11" db="EMBL/GenBank/DDBJ databases">
        <authorList>
            <person name="Marques B.C.L."/>
            <person name="Morgado M.G."/>
            <person name="Guimaraes M.L."/>
        </authorList>
    </citation>
    <scope>NUCLEOTIDE SEQUENCE</scope>
    <source>
        <strain evidence="32">11BRRJPR90</strain>
    </source>
</reference>
<evidence type="ECO:0000256" key="2">
    <source>
        <dbReference type="ARBA" id="ARBA00004560"/>
    </source>
</evidence>
<feature type="compositionally biased region" description="Basic and acidic residues" evidence="30">
    <location>
        <begin position="459"/>
        <end position="476"/>
    </location>
</feature>
<evidence type="ECO:0000256" key="22">
    <source>
        <dbReference type="ARBA" id="ARBA00023086"/>
    </source>
</evidence>
<dbReference type="InterPro" id="IPR010999">
    <property type="entry name" value="Retrovr_matrix"/>
</dbReference>
<dbReference type="Gene3D" id="1.10.375.10">
    <property type="entry name" value="Human Immunodeficiency Virus Type 1 Capsid Protein"/>
    <property type="match status" value="1"/>
</dbReference>
<dbReference type="InterPro" id="IPR000071">
    <property type="entry name" value="Lentvrl_matrix_N"/>
</dbReference>
<dbReference type="InterPro" id="IPR014817">
    <property type="entry name" value="Gag_p6"/>
</dbReference>
<dbReference type="InterPro" id="IPR008919">
    <property type="entry name" value="Retrov_capsid_N"/>
</dbReference>
<comment type="PTM">
    <molecule>Gag-Pol polyprotein</molecule>
    <text evidence="28">Specific enzymatic cleavages by the viral protease yield mature proteins.</text>
</comment>
<name>A0A3S7MHY1_HV1</name>
<keyword evidence="29" id="KW-0175">Coiled coil</keyword>
<evidence type="ECO:0000256" key="11">
    <source>
        <dbReference type="ARBA" id="ARBA00022637"/>
    </source>
</evidence>
<dbReference type="PROSITE" id="PS50158">
    <property type="entry name" value="ZF_CCHC"/>
    <property type="match status" value="2"/>
</dbReference>
<dbReference type="GO" id="GO:0042025">
    <property type="term" value="C:host cell nucleus"/>
    <property type="evidence" value="ECO:0007669"/>
    <property type="project" value="UniProtKB-SubCell"/>
</dbReference>
<evidence type="ECO:0000256" key="26">
    <source>
        <dbReference type="ARBA" id="ARBA00037826"/>
    </source>
</evidence>
<keyword evidence="6" id="KW-0597">Phosphoprotein</keyword>
<dbReference type="GO" id="GO:0075523">
    <property type="term" value="P:viral translational frameshifting"/>
    <property type="evidence" value="ECO:0007669"/>
    <property type="project" value="UniProtKB-KW"/>
</dbReference>
<gene>
    <name evidence="32" type="primary">gag</name>
</gene>
<dbReference type="GO" id="GO:0008270">
    <property type="term" value="F:zinc ion binding"/>
    <property type="evidence" value="ECO:0007669"/>
    <property type="project" value="UniProtKB-KW"/>
</dbReference>
<accession>A0A3S7MHY1</accession>
<dbReference type="GO" id="GO:0072494">
    <property type="term" value="C:host multivesicular body"/>
    <property type="evidence" value="ECO:0007669"/>
    <property type="project" value="UniProtKB-SubCell"/>
</dbReference>
<dbReference type="GO" id="GO:0019013">
    <property type="term" value="C:viral nucleocapsid"/>
    <property type="evidence" value="ECO:0007669"/>
    <property type="project" value="UniProtKB-KW"/>
</dbReference>
<keyword evidence="13 28" id="KW-0479">Metal-binding</keyword>
<evidence type="ECO:0000256" key="19">
    <source>
        <dbReference type="ARBA" id="ARBA00022870"/>
    </source>
</evidence>
<evidence type="ECO:0000256" key="4">
    <source>
        <dbReference type="ARBA" id="ARBA00022462"/>
    </source>
</evidence>
<evidence type="ECO:0000256" key="29">
    <source>
        <dbReference type="SAM" id="Coils"/>
    </source>
</evidence>
<evidence type="ECO:0000256" key="18">
    <source>
        <dbReference type="ARBA" id="ARBA00022844"/>
    </source>
</evidence>
<dbReference type="FunFam" id="1.10.375.10:FF:000001">
    <property type="entry name" value="Gag polyprotein"/>
    <property type="match status" value="1"/>
</dbReference>
<evidence type="ECO:0000256" key="23">
    <source>
        <dbReference type="ARBA" id="ARBA00023136"/>
    </source>
</evidence>
<keyword evidence="9 28" id="KW-0945">Host-virus interaction</keyword>
<evidence type="ECO:0000256" key="9">
    <source>
        <dbReference type="ARBA" id="ARBA00022581"/>
    </source>
</evidence>
<comment type="subcellular location">
    <subcellularLocation>
        <location evidence="1">Host cell membrane</location>
        <topology evidence="1">Lipid-anchor</topology>
    </subcellularLocation>
    <subcellularLocation>
        <location evidence="2">Host endosome</location>
        <location evidence="2">Host multivesicular body</location>
    </subcellularLocation>
    <subcellularLocation>
        <location evidence="26">Virion membrane</location>
        <topology evidence="26">Lipid-anchor</topology>
    </subcellularLocation>
    <subcellularLocation>
        <location evidence="28">Virion</location>
    </subcellularLocation>
    <subcellularLocation>
        <location evidence="28">Host cytoplasm</location>
    </subcellularLocation>
    <subcellularLocation>
        <location evidence="28">Host nucleus</location>
    </subcellularLocation>
</comment>
<keyword evidence="8 28" id="KW-1048">Host nucleus</keyword>
<evidence type="ECO:0000256" key="8">
    <source>
        <dbReference type="ARBA" id="ARBA00022562"/>
    </source>
</evidence>
<evidence type="ECO:0000256" key="30">
    <source>
        <dbReference type="SAM" id="MobiDB-lite"/>
    </source>
</evidence>
<dbReference type="InterPro" id="IPR012344">
    <property type="entry name" value="Matrix_HIV/RSV_N"/>
</dbReference>
<reference evidence="32" key="2">
    <citation type="journal article" date="2018" name="Mem. Inst. Oswaldo Cruz">
        <title>Potential overestimation of HIV-1 sub-subtype F1 circulation in Rio de Janeiro, Brazil.</title>
        <authorList>
            <person name="Marques B.C."/>
            <person name="Morgado M.G."/>
            <person name="Guimaraes M.L."/>
        </authorList>
    </citation>
    <scope>NUCLEOTIDE SEQUENCE</scope>
    <source>
        <strain evidence="32">11BRRJPR90</strain>
    </source>
</reference>
<evidence type="ECO:0000256" key="25">
    <source>
        <dbReference type="ARBA" id="ARBA00023288"/>
    </source>
</evidence>
<proteinExistence type="inferred from homology"/>
<dbReference type="FunFam" id="4.10.60.10:FF:000001">
    <property type="entry name" value="Gag polyprotein"/>
    <property type="match status" value="1"/>
</dbReference>
<dbReference type="GO" id="GO:0039702">
    <property type="term" value="P:viral budding via host ESCRT complex"/>
    <property type="evidence" value="ECO:0007669"/>
    <property type="project" value="UniProtKB-KW"/>
</dbReference>
<dbReference type="PANTHER" id="PTHR40389">
    <property type="entry name" value="ENDOGENOUS RETROVIRUS GROUP K MEMBER 24 GAG POLYPROTEIN-RELATED"/>
    <property type="match status" value="1"/>
</dbReference>
<dbReference type="EMBL" id="MG365768">
    <property type="protein sequence ID" value="AWW05499.1"/>
    <property type="molecule type" value="Genomic_DNA"/>
</dbReference>
<evidence type="ECO:0000256" key="28">
    <source>
        <dbReference type="RuleBase" id="RU004487"/>
    </source>
</evidence>
<evidence type="ECO:0000256" key="3">
    <source>
        <dbReference type="ARBA" id="ARBA00008364"/>
    </source>
</evidence>
<dbReference type="InterPro" id="IPR045345">
    <property type="entry name" value="Gag_p24_C"/>
</dbReference>
<dbReference type="InterPro" id="IPR036875">
    <property type="entry name" value="Znf_CCHC_sf"/>
</dbReference>
<keyword evidence="17 28" id="KW-0862">Zinc</keyword>
<dbReference type="Gene3D" id="4.10.60.10">
    <property type="entry name" value="Zinc finger, CCHC-type"/>
    <property type="match status" value="1"/>
</dbReference>
<evidence type="ECO:0000256" key="15">
    <source>
        <dbReference type="ARBA" id="ARBA00022758"/>
    </source>
</evidence>
<dbReference type="Pfam" id="PF00540">
    <property type="entry name" value="Gag_p17"/>
    <property type="match status" value="1"/>
</dbReference>
<evidence type="ECO:0000256" key="17">
    <source>
        <dbReference type="ARBA" id="ARBA00022833"/>
    </source>
</evidence>
<evidence type="ECO:0000256" key="16">
    <source>
        <dbReference type="ARBA" id="ARBA00022771"/>
    </source>
</evidence>
<protein>
    <recommendedName>
        <fullName evidence="28">Gag polyprotein</fullName>
    </recommendedName>
    <component>
        <recommendedName>
            <fullName evidence="28">Matrix protein p17</fullName>
            <shortName evidence="28">MA</shortName>
        </recommendedName>
    </component>
</protein>
<keyword evidence="14" id="KW-0677">Repeat</keyword>
<keyword evidence="19" id="KW-1043">Host membrane</keyword>
<organism evidence="32">
    <name type="scientific">Human immunodeficiency virus type 1</name>
    <name type="common">HIV-1</name>
    <dbReference type="NCBI Taxonomy" id="11676"/>
    <lineage>
        <taxon>Viruses</taxon>
        <taxon>Riboviria</taxon>
        <taxon>Pararnavirae</taxon>
        <taxon>Artverviricota</taxon>
        <taxon>Revtraviricetes</taxon>
        <taxon>Ortervirales</taxon>
        <taxon>Retroviridae</taxon>
        <taxon>Orthoretrovirinae</taxon>
        <taxon>Lentivirus</taxon>
        <taxon>Lentivirus humimdef1</taxon>
    </lineage>
</organism>
<evidence type="ECO:0000256" key="7">
    <source>
        <dbReference type="ARBA" id="ARBA00022561"/>
    </source>
</evidence>
<dbReference type="SUPFAM" id="SSF47353">
    <property type="entry name" value="Retrovirus capsid dimerization domain-like"/>
    <property type="match status" value="1"/>
</dbReference>
<dbReference type="SUPFAM" id="SSF47836">
    <property type="entry name" value="Retroviral matrix proteins"/>
    <property type="match status" value="1"/>
</dbReference>
<keyword evidence="18 28" id="KW-0946">Virion</keyword>
<dbReference type="FunFam" id="1.10.1200.30:FF:000001">
    <property type="entry name" value="Gag polyprotein"/>
    <property type="match status" value="1"/>
</dbReference>